<protein>
    <submittedName>
        <fullName evidence="6">GFA family protein</fullName>
    </submittedName>
</protein>
<evidence type="ECO:0000256" key="4">
    <source>
        <dbReference type="ARBA" id="ARBA00023239"/>
    </source>
</evidence>
<dbReference type="RefSeq" id="WP_126158858.1">
    <property type="nucleotide sequence ID" value="NZ_RQXW01000009.1"/>
</dbReference>
<sequence length="136" mass="15060">MTYPIEGSCQCGGVTYTLLKAPKLIQACHCLACQKLSTSAFSVTAVVDASDIEFEGEMKEWRRPADSGNVSAAKFCPSCGNRIYHFNPDEPNSIKLKPSTLSDTSIIKPIRHIWVSQKQDWFEIPEGTETFEKQGA</sequence>
<evidence type="ECO:0000259" key="5">
    <source>
        <dbReference type="PROSITE" id="PS51891"/>
    </source>
</evidence>
<dbReference type="InterPro" id="IPR006913">
    <property type="entry name" value="CENP-V/GFA"/>
</dbReference>
<dbReference type="SUPFAM" id="SSF51316">
    <property type="entry name" value="Mss4-like"/>
    <property type="match status" value="1"/>
</dbReference>
<dbReference type="AlphaFoldDB" id="A0A430KQ65"/>
<keyword evidence="4" id="KW-0456">Lyase</keyword>
<name>A0A430KQ65_9GAMM</name>
<dbReference type="InterPro" id="IPR011057">
    <property type="entry name" value="Mss4-like_sf"/>
</dbReference>
<evidence type="ECO:0000313" key="7">
    <source>
        <dbReference type="Proteomes" id="UP000283087"/>
    </source>
</evidence>
<keyword evidence="2" id="KW-0479">Metal-binding</keyword>
<dbReference type="Proteomes" id="UP000283087">
    <property type="component" value="Unassembled WGS sequence"/>
</dbReference>
<dbReference type="PANTHER" id="PTHR33337">
    <property type="entry name" value="GFA DOMAIN-CONTAINING PROTEIN"/>
    <property type="match status" value="1"/>
</dbReference>
<comment type="caution">
    <text evidence="6">The sequence shown here is derived from an EMBL/GenBank/DDBJ whole genome shotgun (WGS) entry which is preliminary data.</text>
</comment>
<dbReference type="OrthoDB" id="9786619at2"/>
<comment type="similarity">
    <text evidence="1">Belongs to the Gfa family.</text>
</comment>
<dbReference type="Gene3D" id="3.90.1590.10">
    <property type="entry name" value="glutathione-dependent formaldehyde- activating enzyme (gfa)"/>
    <property type="match status" value="1"/>
</dbReference>
<dbReference type="GO" id="GO:0046872">
    <property type="term" value="F:metal ion binding"/>
    <property type="evidence" value="ECO:0007669"/>
    <property type="project" value="UniProtKB-KW"/>
</dbReference>
<evidence type="ECO:0000256" key="3">
    <source>
        <dbReference type="ARBA" id="ARBA00022833"/>
    </source>
</evidence>
<evidence type="ECO:0000256" key="1">
    <source>
        <dbReference type="ARBA" id="ARBA00005495"/>
    </source>
</evidence>
<dbReference type="PROSITE" id="PS51891">
    <property type="entry name" value="CENP_V_GFA"/>
    <property type="match status" value="1"/>
</dbReference>
<dbReference type="Pfam" id="PF04828">
    <property type="entry name" value="GFA"/>
    <property type="match status" value="1"/>
</dbReference>
<evidence type="ECO:0000256" key="2">
    <source>
        <dbReference type="ARBA" id="ARBA00022723"/>
    </source>
</evidence>
<proteinExistence type="inferred from homology"/>
<dbReference type="GO" id="GO:0016846">
    <property type="term" value="F:carbon-sulfur lyase activity"/>
    <property type="evidence" value="ECO:0007669"/>
    <property type="project" value="InterPro"/>
</dbReference>
<reference evidence="6 7" key="1">
    <citation type="submission" date="2018-11" db="EMBL/GenBank/DDBJ databases">
        <title>The draft genome sequence of Amphritea opalescens ANRC-JH13T.</title>
        <authorList>
            <person name="Fang Z."/>
            <person name="Zhang Y."/>
            <person name="Han X."/>
        </authorList>
    </citation>
    <scope>NUCLEOTIDE SEQUENCE [LARGE SCALE GENOMIC DNA]</scope>
    <source>
        <strain evidence="6 7">ANRC-JH13</strain>
    </source>
</reference>
<keyword evidence="7" id="KW-1185">Reference proteome</keyword>
<feature type="domain" description="CENP-V/GFA" evidence="5">
    <location>
        <begin position="5"/>
        <end position="111"/>
    </location>
</feature>
<keyword evidence="3" id="KW-0862">Zinc</keyword>
<accession>A0A430KQ65</accession>
<evidence type="ECO:0000313" key="6">
    <source>
        <dbReference type="EMBL" id="RTE65605.1"/>
    </source>
</evidence>
<dbReference type="EMBL" id="RQXW01000009">
    <property type="protein sequence ID" value="RTE65605.1"/>
    <property type="molecule type" value="Genomic_DNA"/>
</dbReference>
<organism evidence="6 7">
    <name type="scientific">Amphritea opalescens</name>
    <dbReference type="NCBI Taxonomy" id="2490544"/>
    <lineage>
        <taxon>Bacteria</taxon>
        <taxon>Pseudomonadati</taxon>
        <taxon>Pseudomonadota</taxon>
        <taxon>Gammaproteobacteria</taxon>
        <taxon>Oceanospirillales</taxon>
        <taxon>Oceanospirillaceae</taxon>
        <taxon>Amphritea</taxon>
    </lineage>
</organism>
<dbReference type="PANTHER" id="PTHR33337:SF40">
    <property type="entry name" value="CENP-V_GFA DOMAIN-CONTAINING PROTEIN-RELATED"/>
    <property type="match status" value="1"/>
</dbReference>
<gene>
    <name evidence="6" type="ORF">EH243_11740</name>
</gene>